<sequence>MHEEVAPLTSRFLAGLRETLPLTALWVHGSLALGDFQPGRSDLDLIAVVESAPGEAEERGLARLHEELAERFPLAEKLHCSYMVRDRLADPGLDHLTWAHQELFRRPVTEVTRRELHNGDLALHGPAPSALLPAVSDAELAAFVRADLRDYWLPATAARKRWLQDIWVDHGLLTLARARTTLADGRLLTKGQALDALAGLGAPADLLAGIRARRYGTPVPLSLPGRIRRGRRARAFLRAAIAQTLEGTPGA</sequence>
<dbReference type="RefSeq" id="WP_103886040.1">
    <property type="nucleotide sequence ID" value="NZ_FNVU01000005.1"/>
</dbReference>
<name>A0A1H6A847_9ACTN</name>
<reference evidence="2 3" key="1">
    <citation type="submission" date="2016-10" db="EMBL/GenBank/DDBJ databases">
        <authorList>
            <person name="de Groot N.N."/>
        </authorList>
    </citation>
    <scope>NUCLEOTIDE SEQUENCE [LARGE SCALE GENOMIC DNA]</scope>
    <source>
        <strain evidence="2 3">CGMCC 4.2023</strain>
    </source>
</reference>
<dbReference type="Proteomes" id="UP000236754">
    <property type="component" value="Unassembled WGS sequence"/>
</dbReference>
<accession>A0A1H6A847</accession>
<dbReference type="SUPFAM" id="SSF81301">
    <property type="entry name" value="Nucleotidyltransferase"/>
    <property type="match status" value="1"/>
</dbReference>
<dbReference type="Pfam" id="PF01909">
    <property type="entry name" value="NTP_transf_2"/>
    <property type="match status" value="1"/>
</dbReference>
<organism evidence="2 3">
    <name type="scientific">Actinacidiphila yanglinensis</name>
    <dbReference type="NCBI Taxonomy" id="310779"/>
    <lineage>
        <taxon>Bacteria</taxon>
        <taxon>Bacillati</taxon>
        <taxon>Actinomycetota</taxon>
        <taxon>Actinomycetes</taxon>
        <taxon>Kitasatosporales</taxon>
        <taxon>Streptomycetaceae</taxon>
        <taxon>Actinacidiphila</taxon>
    </lineage>
</organism>
<dbReference type="EMBL" id="FNVU01000005">
    <property type="protein sequence ID" value="SEG44621.1"/>
    <property type="molecule type" value="Genomic_DNA"/>
</dbReference>
<evidence type="ECO:0000313" key="2">
    <source>
        <dbReference type="EMBL" id="SEG44621.1"/>
    </source>
</evidence>
<gene>
    <name evidence="2" type="ORF">SAMN05216223_105222</name>
</gene>
<dbReference type="InterPro" id="IPR002934">
    <property type="entry name" value="Polymerase_NTP_transf_dom"/>
</dbReference>
<feature type="domain" description="Polymerase nucleotidyl transferase" evidence="1">
    <location>
        <begin position="12"/>
        <end position="64"/>
    </location>
</feature>
<evidence type="ECO:0000259" key="1">
    <source>
        <dbReference type="Pfam" id="PF01909"/>
    </source>
</evidence>
<evidence type="ECO:0000313" key="3">
    <source>
        <dbReference type="Proteomes" id="UP000236754"/>
    </source>
</evidence>
<dbReference type="AlphaFoldDB" id="A0A1H6A847"/>
<dbReference type="GO" id="GO:0016779">
    <property type="term" value="F:nucleotidyltransferase activity"/>
    <property type="evidence" value="ECO:0007669"/>
    <property type="project" value="InterPro"/>
</dbReference>
<keyword evidence="2" id="KW-0808">Transferase</keyword>
<proteinExistence type="predicted"/>
<dbReference type="OrthoDB" id="4184922at2"/>
<protein>
    <submittedName>
        <fullName evidence="2">Nucleotidyltransferase domain-containing protein</fullName>
    </submittedName>
</protein>
<dbReference type="InterPro" id="IPR043519">
    <property type="entry name" value="NT_sf"/>
</dbReference>
<dbReference type="CDD" id="cd05403">
    <property type="entry name" value="NT_KNTase_like"/>
    <property type="match status" value="1"/>
</dbReference>
<keyword evidence="3" id="KW-1185">Reference proteome</keyword>